<evidence type="ECO:0000313" key="1">
    <source>
        <dbReference type="EMBL" id="CAK0900150.1"/>
    </source>
</evidence>
<proteinExistence type="predicted"/>
<name>A0ABN9XK20_9DINO</name>
<dbReference type="EMBL" id="CAUYUJ010020731">
    <property type="protein sequence ID" value="CAK0900150.1"/>
    <property type="molecule type" value="Genomic_DNA"/>
</dbReference>
<comment type="caution">
    <text evidence="1">The sequence shown here is derived from an EMBL/GenBank/DDBJ whole genome shotgun (WGS) entry which is preliminary data.</text>
</comment>
<organism evidence="1 2">
    <name type="scientific">Prorocentrum cordatum</name>
    <dbReference type="NCBI Taxonomy" id="2364126"/>
    <lineage>
        <taxon>Eukaryota</taxon>
        <taxon>Sar</taxon>
        <taxon>Alveolata</taxon>
        <taxon>Dinophyceae</taxon>
        <taxon>Prorocentrales</taxon>
        <taxon>Prorocentraceae</taxon>
        <taxon>Prorocentrum</taxon>
    </lineage>
</organism>
<sequence length="319" mass="33624">MASTSTPTPPPTSSGFGGLPCRGSRGLPAARGMSTACRISSFVCQQHAGAARAARPVGGCGAVRGLPQQQSARSGPCRGFPCATLALCGAGLCFLRRRSEAELDLLRLVAFVLLHLADYATNVLTMCISGAVPGRAAPGAPGDRHVLRPRGAVVQAPRVPGLQDRGGRCRNRRGDGLHAGDPGRAGLRGLQAAWAAADGCLARAAGARRGPGALPLQGHGRHVREGTVFALVVMYFLLNINWDDKSEDENWNFNHRLGQHPWMVFVLQASAVLSIVTTGLALMEVDHRTSSAVQRALDGRVLAQARHLAFRTSELALRS</sequence>
<reference evidence="1" key="1">
    <citation type="submission" date="2023-10" db="EMBL/GenBank/DDBJ databases">
        <authorList>
            <person name="Chen Y."/>
            <person name="Shah S."/>
            <person name="Dougan E. K."/>
            <person name="Thang M."/>
            <person name="Chan C."/>
        </authorList>
    </citation>
    <scope>NUCLEOTIDE SEQUENCE [LARGE SCALE GENOMIC DNA]</scope>
</reference>
<dbReference type="Proteomes" id="UP001189429">
    <property type="component" value="Unassembled WGS sequence"/>
</dbReference>
<gene>
    <name evidence="1" type="ORF">PCOR1329_LOCUS77532</name>
</gene>
<protein>
    <recommendedName>
        <fullName evidence="3">Protein S-acyltransferase</fullName>
    </recommendedName>
</protein>
<keyword evidence="2" id="KW-1185">Reference proteome</keyword>
<evidence type="ECO:0008006" key="3">
    <source>
        <dbReference type="Google" id="ProtNLM"/>
    </source>
</evidence>
<evidence type="ECO:0000313" key="2">
    <source>
        <dbReference type="Proteomes" id="UP001189429"/>
    </source>
</evidence>
<feature type="non-terminal residue" evidence="1">
    <location>
        <position position="319"/>
    </location>
</feature>
<accession>A0ABN9XK20</accession>